<accession>A0A317E176</accession>
<keyword evidence="3" id="KW-1185">Reference proteome</keyword>
<evidence type="ECO:0000313" key="2">
    <source>
        <dbReference type="EMBL" id="PWR20818.1"/>
    </source>
</evidence>
<evidence type="ECO:0008006" key="4">
    <source>
        <dbReference type="Google" id="ProtNLM"/>
    </source>
</evidence>
<dbReference type="Proteomes" id="UP000246077">
    <property type="component" value="Unassembled WGS sequence"/>
</dbReference>
<dbReference type="InterPro" id="IPR008621">
    <property type="entry name" value="Cbb3-typ_cyt_oxidase_comp"/>
</dbReference>
<dbReference type="RefSeq" id="WP_109921462.1">
    <property type="nucleotide sequence ID" value="NZ_QGLF01000003.1"/>
</dbReference>
<comment type="caution">
    <text evidence="2">The sequence shown here is derived from an EMBL/GenBank/DDBJ whole genome shotgun (WGS) entry which is preliminary data.</text>
</comment>
<keyword evidence="1" id="KW-1133">Transmembrane helix</keyword>
<keyword evidence="1" id="KW-0472">Membrane</keyword>
<evidence type="ECO:0000256" key="1">
    <source>
        <dbReference type="SAM" id="Phobius"/>
    </source>
</evidence>
<dbReference type="EMBL" id="QGLF01000003">
    <property type="protein sequence ID" value="PWR20818.1"/>
    <property type="molecule type" value="Genomic_DNA"/>
</dbReference>
<keyword evidence="1" id="KW-0812">Transmembrane</keyword>
<dbReference type="Pfam" id="PF05545">
    <property type="entry name" value="FixQ"/>
    <property type="match status" value="1"/>
</dbReference>
<dbReference type="CDD" id="cd01324">
    <property type="entry name" value="cbb3_Oxidase_CcoQ"/>
    <property type="match status" value="1"/>
</dbReference>
<sequence>MDYESALVWSRIAGLLIFFGLFLGFVGWSYRPGSRRYYQEAAELPFKASSDDGREN</sequence>
<proteinExistence type="predicted"/>
<organism evidence="2 3">
    <name type="scientific">Zavarzinia compransoris</name>
    <dbReference type="NCBI Taxonomy" id="1264899"/>
    <lineage>
        <taxon>Bacteria</taxon>
        <taxon>Pseudomonadati</taxon>
        <taxon>Pseudomonadota</taxon>
        <taxon>Alphaproteobacteria</taxon>
        <taxon>Rhodospirillales</taxon>
        <taxon>Zavarziniaceae</taxon>
        <taxon>Zavarzinia</taxon>
    </lineage>
</organism>
<protein>
    <recommendedName>
        <fullName evidence="4">CcoQ/FixQ family Cbb3-type cytochrome c oxidase assembly chaperone</fullName>
    </recommendedName>
</protein>
<feature type="transmembrane region" description="Helical" evidence="1">
    <location>
        <begin position="12"/>
        <end position="30"/>
    </location>
</feature>
<reference evidence="3" key="1">
    <citation type="submission" date="2018-05" db="EMBL/GenBank/DDBJ databases">
        <title>Zavarzinia sp. HR-AS.</title>
        <authorList>
            <person name="Lee Y."/>
            <person name="Jeon C.O."/>
        </authorList>
    </citation>
    <scope>NUCLEOTIDE SEQUENCE [LARGE SCALE GENOMIC DNA]</scope>
    <source>
        <strain evidence="3">DSM 1231</strain>
    </source>
</reference>
<gene>
    <name evidence="2" type="ORF">DKG75_12565</name>
</gene>
<evidence type="ECO:0000313" key="3">
    <source>
        <dbReference type="Proteomes" id="UP000246077"/>
    </source>
</evidence>
<name>A0A317E176_9PROT</name>
<dbReference type="AlphaFoldDB" id="A0A317E176"/>